<dbReference type="AlphaFoldDB" id="A0AA35XV18"/>
<reference evidence="1" key="1">
    <citation type="submission" date="2023-03" db="EMBL/GenBank/DDBJ databases">
        <authorList>
            <person name="Pearce D."/>
        </authorList>
    </citation>
    <scope>NUCLEOTIDE SEQUENCE</scope>
    <source>
        <strain evidence="1">Mc</strain>
    </source>
</reference>
<protein>
    <submittedName>
        <fullName evidence="1">Uncharacterized protein</fullName>
    </submittedName>
</protein>
<evidence type="ECO:0000313" key="1">
    <source>
        <dbReference type="EMBL" id="CAI8813126.1"/>
    </source>
</evidence>
<sequence>MKNMGLPLRGFGGRTPGFAGHPVRVIYASGRVRIPLDMARDRQSLVSLGAATVRAEGTRRDAVWRVFERFHYSFLWSAGFIPRAFDRPGPRSAMRGESNLLELRLFFALK</sequence>
<evidence type="ECO:0000313" key="2">
    <source>
        <dbReference type="Proteomes" id="UP001158598"/>
    </source>
</evidence>
<dbReference type="EMBL" id="OX458332">
    <property type="protein sequence ID" value="CAI8813126.1"/>
    <property type="molecule type" value="Genomic_DNA"/>
</dbReference>
<organism evidence="1 2">
    <name type="scientific">Methylococcus capsulatus</name>
    <dbReference type="NCBI Taxonomy" id="414"/>
    <lineage>
        <taxon>Bacteria</taxon>
        <taxon>Pseudomonadati</taxon>
        <taxon>Pseudomonadota</taxon>
        <taxon>Gammaproteobacteria</taxon>
        <taxon>Methylococcales</taxon>
        <taxon>Methylococcaceae</taxon>
        <taxon>Methylococcus</taxon>
    </lineage>
</organism>
<dbReference type="Proteomes" id="UP001158598">
    <property type="component" value="Chromosome"/>
</dbReference>
<gene>
    <name evidence="1" type="ORF">MCNOR_1792</name>
</gene>
<name>A0AA35XV18_METCP</name>
<accession>A0AA35XV18</accession>
<proteinExistence type="predicted"/>